<evidence type="ECO:0000256" key="1">
    <source>
        <dbReference type="ARBA" id="ARBA00022473"/>
    </source>
</evidence>
<evidence type="ECO:0000313" key="3">
    <source>
        <dbReference type="Proteomes" id="UP001166674"/>
    </source>
</evidence>
<gene>
    <name evidence="2" type="ORF">SUZIE_179460</name>
</gene>
<dbReference type="GO" id="GO:0007281">
    <property type="term" value="P:germ cell development"/>
    <property type="evidence" value="ECO:0007669"/>
    <property type="project" value="InterPro"/>
</dbReference>
<name>A0AA41N6X5_SCICA</name>
<sequence>MGGSARRPDTGGDVPGHSFCYCPGSCKRKRRSGAFCYCHPDSKTDEDEDEGDEQHWLLNTPRRKKLKNTSNMFSGSWKKFSMNIIQLEIPDQNIDIEALQVAFGSLHPDDVLRQPSQVIAILAAACMLLLDGLIQQCDWLSSVYKQQWLAMLWVEQDSEEEPQEINKEELEGNSMICGRKFAKDGEYCWW</sequence>
<dbReference type="AlphaFoldDB" id="A0AA41N6X5"/>
<dbReference type="EMBL" id="JAATJV010394957">
    <property type="protein sequence ID" value="MBZ3884741.1"/>
    <property type="molecule type" value="Genomic_DNA"/>
</dbReference>
<dbReference type="Gene3D" id="3.30.710.10">
    <property type="entry name" value="Potassium Channel Kv1.1, Chain A"/>
    <property type="match status" value="1"/>
</dbReference>
<proteinExistence type="predicted"/>
<dbReference type="PANTHER" id="PTHR23231:SF19">
    <property type="entry name" value="GERM CELL-LESS PROTEIN-LIKE 1"/>
    <property type="match status" value="1"/>
</dbReference>
<organism evidence="2 3">
    <name type="scientific">Sciurus carolinensis</name>
    <name type="common">Eastern gray squirrel</name>
    <dbReference type="NCBI Taxonomy" id="30640"/>
    <lineage>
        <taxon>Eukaryota</taxon>
        <taxon>Metazoa</taxon>
        <taxon>Chordata</taxon>
        <taxon>Craniata</taxon>
        <taxon>Vertebrata</taxon>
        <taxon>Euteleostomi</taxon>
        <taxon>Mammalia</taxon>
        <taxon>Eutheria</taxon>
        <taxon>Euarchontoglires</taxon>
        <taxon>Glires</taxon>
        <taxon>Rodentia</taxon>
        <taxon>Sciuromorpha</taxon>
        <taxon>Sciuridae</taxon>
        <taxon>Sciurinae</taxon>
        <taxon>Sciurini</taxon>
        <taxon>Sciurus</taxon>
    </lineage>
</organism>
<dbReference type="Proteomes" id="UP001166674">
    <property type="component" value="Unassembled WGS sequence"/>
</dbReference>
<keyword evidence="1" id="KW-0217">Developmental protein</keyword>
<protein>
    <submittedName>
        <fullName evidence="2">Germ cell-less protein-like 1</fullName>
    </submittedName>
</protein>
<evidence type="ECO:0000313" key="2">
    <source>
        <dbReference type="EMBL" id="MBZ3884741.1"/>
    </source>
</evidence>
<keyword evidence="3" id="KW-1185">Reference proteome</keyword>
<dbReference type="InterPro" id="IPR011333">
    <property type="entry name" value="SKP1/BTB/POZ_sf"/>
</dbReference>
<reference evidence="2" key="1">
    <citation type="submission" date="2020-03" db="EMBL/GenBank/DDBJ databases">
        <title>Studies in the Genomics of Life Span.</title>
        <authorList>
            <person name="Glass D."/>
        </authorList>
    </citation>
    <scope>NUCLEOTIDE SEQUENCE</scope>
    <source>
        <strain evidence="2">SUZIE</strain>
        <tissue evidence="2">Muscle</tissue>
    </source>
</reference>
<dbReference type="PANTHER" id="PTHR23231">
    <property type="entry name" value="GERM CELL-LESS PROTEIN"/>
    <property type="match status" value="1"/>
</dbReference>
<dbReference type="GO" id="GO:0005634">
    <property type="term" value="C:nucleus"/>
    <property type="evidence" value="ECO:0007669"/>
    <property type="project" value="TreeGrafter"/>
</dbReference>
<dbReference type="InterPro" id="IPR043380">
    <property type="entry name" value="Gcl-like"/>
</dbReference>
<comment type="caution">
    <text evidence="2">The sequence shown here is derived from an EMBL/GenBank/DDBJ whole genome shotgun (WGS) entry which is preliminary data.</text>
</comment>
<accession>A0AA41N6X5</accession>